<dbReference type="AlphaFoldDB" id="A0A3B0ZJG1"/>
<dbReference type="InterPro" id="IPR012337">
    <property type="entry name" value="RNaseH-like_sf"/>
</dbReference>
<evidence type="ECO:0000313" key="1">
    <source>
        <dbReference type="EMBL" id="VAW87482.1"/>
    </source>
</evidence>
<reference evidence="1" key="1">
    <citation type="submission" date="2018-06" db="EMBL/GenBank/DDBJ databases">
        <authorList>
            <person name="Zhirakovskaya E."/>
        </authorList>
    </citation>
    <scope>NUCLEOTIDE SEQUENCE</scope>
</reference>
<dbReference type="NCBIfam" id="NF033590">
    <property type="entry name" value="transpos_IS4_3"/>
    <property type="match status" value="1"/>
</dbReference>
<accession>A0A3B0ZJG1</accession>
<dbReference type="InterPro" id="IPR047768">
    <property type="entry name" value="Tn5p-like"/>
</dbReference>
<dbReference type="InterPro" id="IPR014737">
    <property type="entry name" value="Transposase_Tn5-like_C"/>
</dbReference>
<protein>
    <submittedName>
        <fullName evidence="1">Uncharacterized protein</fullName>
    </submittedName>
</protein>
<dbReference type="SUPFAM" id="SSF53098">
    <property type="entry name" value="Ribonuclease H-like"/>
    <property type="match status" value="1"/>
</dbReference>
<feature type="non-terminal residue" evidence="1">
    <location>
        <position position="1"/>
    </location>
</feature>
<dbReference type="EMBL" id="UOFO01000124">
    <property type="protein sequence ID" value="VAW87482.1"/>
    <property type="molecule type" value="Genomic_DNA"/>
</dbReference>
<proteinExistence type="predicted"/>
<dbReference type="Gene3D" id="3.90.350.10">
    <property type="entry name" value="Transposase Inhibitor Protein From Tn5, Chain A, domain 1"/>
    <property type="match status" value="1"/>
</dbReference>
<name>A0A3B0ZJG1_9ZZZZ</name>
<dbReference type="InterPro" id="IPR054836">
    <property type="entry name" value="Tn5_transposase"/>
</dbReference>
<sequence>TVLCIQDGSELNYTNLDKCSGLGDLKANQTGAKTCGLNLHSTFAVATNGLPLGVIKAQCIAPKPKSPNEKRKPSQIPIEEKKTFVWIEHHRDLVDISKSMPQTQIVNVCDREADFFELFDEQRQSPDVELLIRAQHDRKLDNAPFKLFTAVRQSSVQSRVRVAVPKQSARAKKSKQKAKAARPGRMADLALRQIEIQLPAPEHHQDKEPIKINLIHAVEENPPANTNAVEWFLLTTVKIESAAGIEQCLRWYTLRWRIEDWHRVLKSGCRIGDLAHKSAERLRRAMAINLVIAWRIMLMTLLGRETPELPAEILFSDVEIRTLRAYAKKKS</sequence>
<dbReference type="PANTHER" id="PTHR37319">
    <property type="entry name" value="TRANSPOSASE"/>
    <property type="match status" value="1"/>
</dbReference>
<dbReference type="PANTHER" id="PTHR37319:SF1">
    <property type="entry name" value="TRANSPOSASE TN5 DIMERISATION DOMAIN-CONTAINING PROTEIN"/>
    <property type="match status" value="1"/>
</dbReference>
<dbReference type="Gene3D" id="1.10.740.10">
    <property type="entry name" value="Transferase Inhibitor Protein From Tn5, Chain"/>
    <property type="match status" value="1"/>
</dbReference>
<gene>
    <name evidence="1" type="ORF">MNBD_GAMMA16-2176</name>
</gene>
<organism evidence="1">
    <name type="scientific">hydrothermal vent metagenome</name>
    <dbReference type="NCBI Taxonomy" id="652676"/>
    <lineage>
        <taxon>unclassified sequences</taxon>
        <taxon>metagenomes</taxon>
        <taxon>ecological metagenomes</taxon>
    </lineage>
</organism>